<accession>A0ABU1JYK0</accession>
<dbReference type="RefSeq" id="WP_309800257.1">
    <property type="nucleotide sequence ID" value="NZ_JAVDPW010000011.1"/>
</dbReference>
<protein>
    <submittedName>
        <fullName evidence="1">Uncharacterized protein</fullName>
    </submittedName>
</protein>
<evidence type="ECO:0000313" key="2">
    <source>
        <dbReference type="Proteomes" id="UP001262410"/>
    </source>
</evidence>
<gene>
    <name evidence="1" type="ORF">E9232_005902</name>
</gene>
<dbReference type="EMBL" id="JAVDPW010000011">
    <property type="protein sequence ID" value="MDR6293352.1"/>
    <property type="molecule type" value="Genomic_DNA"/>
</dbReference>
<reference evidence="1 2" key="1">
    <citation type="submission" date="2023-07" db="EMBL/GenBank/DDBJ databases">
        <title>Sorghum-associated microbial communities from plants grown in Nebraska, USA.</title>
        <authorList>
            <person name="Schachtman D."/>
        </authorList>
    </citation>
    <scope>NUCLEOTIDE SEQUENCE [LARGE SCALE GENOMIC DNA]</scope>
    <source>
        <strain evidence="1 2">584</strain>
    </source>
</reference>
<proteinExistence type="predicted"/>
<name>A0ABU1JYK0_9PROT</name>
<dbReference type="Proteomes" id="UP001262410">
    <property type="component" value="Unassembled WGS sequence"/>
</dbReference>
<keyword evidence="2" id="KW-1185">Reference proteome</keyword>
<organism evidence="1 2">
    <name type="scientific">Inquilinus ginsengisoli</name>
    <dbReference type="NCBI Taxonomy" id="363840"/>
    <lineage>
        <taxon>Bacteria</taxon>
        <taxon>Pseudomonadati</taxon>
        <taxon>Pseudomonadota</taxon>
        <taxon>Alphaproteobacteria</taxon>
        <taxon>Rhodospirillales</taxon>
        <taxon>Rhodospirillaceae</taxon>
        <taxon>Inquilinus</taxon>
    </lineage>
</organism>
<comment type="caution">
    <text evidence="1">The sequence shown here is derived from an EMBL/GenBank/DDBJ whole genome shotgun (WGS) entry which is preliminary data.</text>
</comment>
<sequence length="178" mass="20268">MVNRVLRLISSPDTAREVHPGVPLVRTPAAAEPQREHFERLGLAVAIVGADRVELTGCFAERVDIRVVARPPEEEDDPNPVVWDVLGHWRRRRRLCLQPTDVDEWLGLRGIDAFALLRGLRNDALAEALGVAVVTDAFEHRGRRVINPFRDRFGNETSPASEYGVDYRMWRSRWRDGL</sequence>
<evidence type="ECO:0000313" key="1">
    <source>
        <dbReference type="EMBL" id="MDR6293352.1"/>
    </source>
</evidence>